<dbReference type="PANTHER" id="PTHR43818">
    <property type="entry name" value="BCDNA.GH03377"/>
    <property type="match status" value="1"/>
</dbReference>
<dbReference type="InterPro" id="IPR050463">
    <property type="entry name" value="Gfo/Idh/MocA_oxidrdct_glycsds"/>
</dbReference>
<comment type="caution">
    <text evidence="5">The sequence shown here is derived from an EMBL/GenBank/DDBJ whole genome shotgun (WGS) entry which is preliminary data.</text>
</comment>
<dbReference type="PANTHER" id="PTHR43818:SF11">
    <property type="entry name" value="BCDNA.GH03377"/>
    <property type="match status" value="1"/>
</dbReference>
<name>A0A5C6G0T1_9PLAN</name>
<dbReference type="Pfam" id="PF22725">
    <property type="entry name" value="GFO_IDH_MocA_C3"/>
    <property type="match status" value="1"/>
</dbReference>
<reference evidence="5 6" key="1">
    <citation type="submission" date="2019-02" db="EMBL/GenBank/DDBJ databases">
        <title>Deep-cultivation of Planctomycetes and their phenomic and genomic characterization uncovers novel biology.</title>
        <authorList>
            <person name="Wiegand S."/>
            <person name="Jogler M."/>
            <person name="Boedeker C."/>
            <person name="Pinto D."/>
            <person name="Vollmers J."/>
            <person name="Rivas-Marin E."/>
            <person name="Kohn T."/>
            <person name="Peeters S.H."/>
            <person name="Heuer A."/>
            <person name="Rast P."/>
            <person name="Oberbeckmann S."/>
            <person name="Bunk B."/>
            <person name="Jeske O."/>
            <person name="Meyerdierks A."/>
            <person name="Storesund J.E."/>
            <person name="Kallscheuer N."/>
            <person name="Luecker S."/>
            <person name="Lage O.M."/>
            <person name="Pohl T."/>
            <person name="Merkel B.J."/>
            <person name="Hornburger P."/>
            <person name="Mueller R.-W."/>
            <person name="Bruemmer F."/>
            <person name="Labrenz M."/>
            <person name="Spormann A.M."/>
            <person name="Op Den Camp H."/>
            <person name="Overmann J."/>
            <person name="Amann R."/>
            <person name="Jetten M.S.M."/>
            <person name="Mascher T."/>
            <person name="Medema M.H."/>
            <person name="Devos D.P."/>
            <person name="Kaster A.-K."/>
            <person name="Ovreas L."/>
            <person name="Rohde M."/>
            <person name="Galperin M.Y."/>
            <person name="Jogler C."/>
        </authorList>
    </citation>
    <scope>NUCLEOTIDE SEQUENCE [LARGE SCALE GENOMIC DNA]</scope>
    <source>
        <strain evidence="5 6">V7</strain>
    </source>
</reference>
<accession>A0A5C6G0T1</accession>
<sequence>MRAVVVGSGFIGPVHVEALLRAGQDVLGIVASSPQKTAQACEALGLRQVYDSYEAVLADPQVDVVHITTPNRLHYDMAKSAIAAGKHVMCEKPLAMDSRQSAELVHLAQQSDVVTGVNYNIRYYPLCREAARRNADGELGNVHHITGGYVQDWLFHPTDFNWRVLASEGGPLRAVADIGTHWLDLIHFITKTPVRSVCADLQTVYPVRRRPTGNVETYSGSSSQPQSTQPIDIDTEDAGSILVRFEGGAHGCMTVSQVTAGRKNCCRFELAASEQTLAWNSESPNEMFVGHRDRPNEMLLRDPALVGGSVAEGISYPGGHNEGFPDTFKHCFIDFYRAIEAKQNGEAAPTPGHPSFADGHREVVLCEAILKSHHDRRWIDIGESGEPG</sequence>
<protein>
    <submittedName>
        <fullName evidence="5">1,5-anhydro-D-fructose reductase</fullName>
        <ecNumber evidence="5">1.1.1.292</ecNumber>
    </submittedName>
</protein>
<proteinExistence type="predicted"/>
<dbReference type="GO" id="GO:0033712">
    <property type="term" value="F:1,5-anhydro-D-fructose reductase (1,5-anhydro-D-mannitol-forming) activity"/>
    <property type="evidence" value="ECO:0007669"/>
    <property type="project" value="UniProtKB-EC"/>
</dbReference>
<dbReference type="RefSeq" id="WP_146413568.1">
    <property type="nucleotide sequence ID" value="NZ_SJPZ01000001.1"/>
</dbReference>
<evidence type="ECO:0000256" key="2">
    <source>
        <dbReference type="SAM" id="MobiDB-lite"/>
    </source>
</evidence>
<feature type="compositionally biased region" description="Low complexity" evidence="2">
    <location>
        <begin position="219"/>
        <end position="230"/>
    </location>
</feature>
<evidence type="ECO:0000313" key="6">
    <source>
        <dbReference type="Proteomes" id="UP000316476"/>
    </source>
</evidence>
<dbReference type="SUPFAM" id="SSF55347">
    <property type="entry name" value="Glyceraldehyde-3-phosphate dehydrogenase-like, C-terminal domain"/>
    <property type="match status" value="1"/>
</dbReference>
<dbReference type="InterPro" id="IPR055170">
    <property type="entry name" value="GFO_IDH_MocA-like_dom"/>
</dbReference>
<evidence type="ECO:0000259" key="3">
    <source>
        <dbReference type="Pfam" id="PF01408"/>
    </source>
</evidence>
<dbReference type="OrthoDB" id="9815825at2"/>
<dbReference type="AlphaFoldDB" id="A0A5C6G0T1"/>
<evidence type="ECO:0000256" key="1">
    <source>
        <dbReference type="ARBA" id="ARBA00023002"/>
    </source>
</evidence>
<organism evidence="5 6">
    <name type="scientific">Crateriforma conspicua</name>
    <dbReference type="NCBI Taxonomy" id="2527996"/>
    <lineage>
        <taxon>Bacteria</taxon>
        <taxon>Pseudomonadati</taxon>
        <taxon>Planctomycetota</taxon>
        <taxon>Planctomycetia</taxon>
        <taxon>Planctomycetales</taxon>
        <taxon>Planctomycetaceae</taxon>
        <taxon>Crateriforma</taxon>
    </lineage>
</organism>
<dbReference type="EMBL" id="SJPZ01000001">
    <property type="protein sequence ID" value="TWU67090.1"/>
    <property type="molecule type" value="Genomic_DNA"/>
</dbReference>
<gene>
    <name evidence="5" type="primary">afr_6</name>
    <name evidence="5" type="ORF">V7x_26620</name>
</gene>
<dbReference type="InterPro" id="IPR000683">
    <property type="entry name" value="Gfo/Idh/MocA-like_OxRdtase_N"/>
</dbReference>
<dbReference type="Gene3D" id="3.40.50.720">
    <property type="entry name" value="NAD(P)-binding Rossmann-like Domain"/>
    <property type="match status" value="1"/>
</dbReference>
<feature type="domain" description="Gfo/Idh/MocA-like oxidoreductase N-terminal" evidence="3">
    <location>
        <begin position="2"/>
        <end position="119"/>
    </location>
</feature>
<dbReference type="Pfam" id="PF01408">
    <property type="entry name" value="GFO_IDH_MocA"/>
    <property type="match status" value="1"/>
</dbReference>
<dbReference type="SUPFAM" id="SSF51735">
    <property type="entry name" value="NAD(P)-binding Rossmann-fold domains"/>
    <property type="match status" value="1"/>
</dbReference>
<dbReference type="InterPro" id="IPR036291">
    <property type="entry name" value="NAD(P)-bd_dom_sf"/>
</dbReference>
<evidence type="ECO:0000313" key="5">
    <source>
        <dbReference type="EMBL" id="TWU67090.1"/>
    </source>
</evidence>
<feature type="region of interest" description="Disordered" evidence="2">
    <location>
        <begin position="212"/>
        <end position="232"/>
    </location>
</feature>
<dbReference type="EC" id="1.1.1.292" evidence="5"/>
<evidence type="ECO:0000259" key="4">
    <source>
        <dbReference type="Pfam" id="PF22725"/>
    </source>
</evidence>
<dbReference type="Gene3D" id="3.30.360.10">
    <property type="entry name" value="Dihydrodipicolinate Reductase, domain 2"/>
    <property type="match status" value="1"/>
</dbReference>
<dbReference type="Proteomes" id="UP000316476">
    <property type="component" value="Unassembled WGS sequence"/>
</dbReference>
<feature type="domain" description="GFO/IDH/MocA-like oxidoreductase" evidence="4">
    <location>
        <begin position="128"/>
        <end position="276"/>
    </location>
</feature>
<keyword evidence="1 5" id="KW-0560">Oxidoreductase</keyword>
<dbReference type="GO" id="GO:0000166">
    <property type="term" value="F:nucleotide binding"/>
    <property type="evidence" value="ECO:0007669"/>
    <property type="project" value="InterPro"/>
</dbReference>